<proteinExistence type="predicted"/>
<comment type="caution">
    <text evidence="1">The sequence shown here is derived from an EMBL/GenBank/DDBJ whole genome shotgun (WGS) entry which is preliminary data.</text>
</comment>
<sequence>MNDSIPKMQPGSSRSSVLAVGWFLSIVRRLETAHHIRKCPFLCPSSMVADKASIKEISAAYIRRLYEVTSKARCRLTTHLITVLNAPFNPPPPPKPDKTSAQYSVRQSPDRGMSTAEYAVGTIAACGFAALLFRIVTSDEVRTQLLALIKRALEVAG</sequence>
<evidence type="ECO:0008006" key="3">
    <source>
        <dbReference type="Google" id="ProtNLM"/>
    </source>
</evidence>
<reference evidence="1" key="1">
    <citation type="submission" date="2021-01" db="EMBL/GenBank/DDBJ databases">
        <title>Whole genome shotgun sequence of Sinosporangium siamense NBRC 109515.</title>
        <authorList>
            <person name="Komaki H."/>
            <person name="Tamura T."/>
        </authorList>
    </citation>
    <scope>NUCLEOTIDE SEQUENCE</scope>
    <source>
        <strain evidence="1">NBRC 109515</strain>
    </source>
</reference>
<organism evidence="1 2">
    <name type="scientific">Sinosporangium siamense</name>
    <dbReference type="NCBI Taxonomy" id="1367973"/>
    <lineage>
        <taxon>Bacteria</taxon>
        <taxon>Bacillati</taxon>
        <taxon>Actinomycetota</taxon>
        <taxon>Actinomycetes</taxon>
        <taxon>Streptosporangiales</taxon>
        <taxon>Streptosporangiaceae</taxon>
        <taxon>Sinosporangium</taxon>
    </lineage>
</organism>
<dbReference type="AlphaFoldDB" id="A0A919RH66"/>
<dbReference type="Pfam" id="PF14029">
    <property type="entry name" value="DUF4244"/>
    <property type="match status" value="1"/>
</dbReference>
<dbReference type="EMBL" id="BOOW01000024">
    <property type="protein sequence ID" value="GII93667.1"/>
    <property type="molecule type" value="Genomic_DNA"/>
</dbReference>
<name>A0A919RH66_9ACTN</name>
<dbReference type="InterPro" id="IPR025338">
    <property type="entry name" value="DUF4244"/>
</dbReference>
<evidence type="ECO:0000313" key="2">
    <source>
        <dbReference type="Proteomes" id="UP000606172"/>
    </source>
</evidence>
<evidence type="ECO:0000313" key="1">
    <source>
        <dbReference type="EMBL" id="GII93667.1"/>
    </source>
</evidence>
<protein>
    <recommendedName>
        <fullName evidence="3">DUF4244 domain-containing protein</fullName>
    </recommendedName>
</protein>
<accession>A0A919RH66</accession>
<dbReference type="RefSeq" id="WP_307825714.1">
    <property type="nucleotide sequence ID" value="NZ_BOOW01000024.1"/>
</dbReference>
<dbReference type="Proteomes" id="UP000606172">
    <property type="component" value="Unassembled WGS sequence"/>
</dbReference>
<keyword evidence="2" id="KW-1185">Reference proteome</keyword>
<gene>
    <name evidence="1" type="ORF">Ssi02_38980</name>
</gene>